<feature type="transmembrane region" description="Helical" evidence="8">
    <location>
        <begin position="221"/>
        <end position="240"/>
    </location>
</feature>
<comment type="subcellular location">
    <subcellularLocation>
        <location evidence="1">Cell inner membrane</location>
        <topology evidence="1">Multi-pass membrane protein</topology>
    </subcellularLocation>
</comment>
<dbReference type="PRINTS" id="PR00812">
    <property type="entry name" value="BCTERIALGSPF"/>
</dbReference>
<evidence type="ECO:0000313" key="11">
    <source>
        <dbReference type="Proteomes" id="UP000710385"/>
    </source>
</evidence>
<keyword evidence="5 8" id="KW-0812">Transmembrane</keyword>
<dbReference type="AlphaFoldDB" id="A0A928TWA7"/>
<dbReference type="GO" id="GO:0015628">
    <property type="term" value="P:protein secretion by the type II secretion system"/>
    <property type="evidence" value="ECO:0007669"/>
    <property type="project" value="TreeGrafter"/>
</dbReference>
<evidence type="ECO:0000259" key="9">
    <source>
        <dbReference type="Pfam" id="PF00482"/>
    </source>
</evidence>
<keyword evidence="4" id="KW-0997">Cell inner membrane</keyword>
<evidence type="ECO:0000256" key="1">
    <source>
        <dbReference type="ARBA" id="ARBA00004429"/>
    </source>
</evidence>
<proteinExistence type="inferred from homology"/>
<reference evidence="10" key="1">
    <citation type="submission" date="2020-05" db="EMBL/GenBank/DDBJ databases">
        <title>High-Quality Genomes of Partial-Nitritation/Anammox System by Hierarchical Clustering Based Hybrid Assembly.</title>
        <authorList>
            <person name="Liu L."/>
            <person name="Wang Y."/>
            <person name="Che Y."/>
            <person name="Chen Y."/>
            <person name="Xia Y."/>
            <person name="Luo R."/>
            <person name="Cheng S.H."/>
            <person name="Zheng C."/>
            <person name="Zhang T."/>
        </authorList>
    </citation>
    <scope>NUCLEOTIDE SEQUENCE</scope>
    <source>
        <strain evidence="10">H1_PAT1</strain>
    </source>
</reference>
<evidence type="ECO:0000256" key="3">
    <source>
        <dbReference type="ARBA" id="ARBA00022475"/>
    </source>
</evidence>
<feature type="domain" description="Type II secretion system protein GspF" evidence="9">
    <location>
        <begin position="69"/>
        <end position="191"/>
    </location>
</feature>
<feature type="transmembrane region" description="Helical" evidence="8">
    <location>
        <begin position="168"/>
        <end position="190"/>
    </location>
</feature>
<evidence type="ECO:0000256" key="6">
    <source>
        <dbReference type="ARBA" id="ARBA00022989"/>
    </source>
</evidence>
<evidence type="ECO:0000256" key="4">
    <source>
        <dbReference type="ARBA" id="ARBA00022519"/>
    </source>
</evidence>
<dbReference type="Proteomes" id="UP000710385">
    <property type="component" value="Unassembled WGS sequence"/>
</dbReference>
<evidence type="ECO:0000256" key="7">
    <source>
        <dbReference type="ARBA" id="ARBA00023136"/>
    </source>
</evidence>
<dbReference type="PANTHER" id="PTHR30012:SF0">
    <property type="entry name" value="TYPE II SECRETION SYSTEM PROTEIN F-RELATED"/>
    <property type="match status" value="1"/>
</dbReference>
<evidence type="ECO:0000256" key="5">
    <source>
        <dbReference type="ARBA" id="ARBA00022692"/>
    </source>
</evidence>
<feature type="domain" description="Type II secretion system protein GspF" evidence="9">
    <location>
        <begin position="271"/>
        <end position="393"/>
    </location>
</feature>
<evidence type="ECO:0000313" key="10">
    <source>
        <dbReference type="EMBL" id="MBE7525575.1"/>
    </source>
</evidence>
<dbReference type="InterPro" id="IPR003004">
    <property type="entry name" value="GspF/PilC"/>
</dbReference>
<dbReference type="FunFam" id="1.20.81.30:FF:000001">
    <property type="entry name" value="Type II secretion system protein F"/>
    <property type="match status" value="2"/>
</dbReference>
<keyword evidence="6 8" id="KW-1133">Transmembrane helix</keyword>
<dbReference type="GO" id="GO:0005886">
    <property type="term" value="C:plasma membrane"/>
    <property type="evidence" value="ECO:0007669"/>
    <property type="project" value="UniProtKB-SubCell"/>
</dbReference>
<protein>
    <submittedName>
        <fullName evidence="10">Type II secretion system F family protein</fullName>
    </submittedName>
</protein>
<dbReference type="EMBL" id="JABTTY010000001">
    <property type="protein sequence ID" value="MBE7525575.1"/>
    <property type="molecule type" value="Genomic_DNA"/>
</dbReference>
<dbReference type="Pfam" id="PF00482">
    <property type="entry name" value="T2SSF"/>
    <property type="match status" value="2"/>
</dbReference>
<comment type="caution">
    <text evidence="10">The sequence shown here is derived from an EMBL/GenBank/DDBJ whole genome shotgun (WGS) entry which is preliminary data.</text>
</comment>
<keyword evidence="3" id="KW-1003">Cell membrane</keyword>
<accession>A0A928TWA7</accession>
<evidence type="ECO:0000256" key="8">
    <source>
        <dbReference type="SAM" id="Phobius"/>
    </source>
</evidence>
<sequence length="401" mass="44141">MSTFKYRVRTQDGQVQAGMVEAPAMDAAQGALEDRGYDILLLEPFHETLTQRSVSFFNRIKPKDIVVVARTLSVMVSASVPLVDAIKNIARQTENPSLKAIMLSVAGEVEAGARLSDAMEKHPKVFSGFFVNMIRSGETSGQLEQVLEYLADQQEKDYDLTSKIKGALIYPAFILSALFIVGFIMMAFVVPTLTQILTEAGLDLPIATRILIAVSGFFNKFWYLILIALAIIAIVLRIAVQSPGGRLTWDTLKLKIPIFGMLLERIYVVRFCRSLATLLHGGVDQVSALEIVANVVGNQVWKRMVFETIQEVNEGNSITTAFERSKHVPSMMNQMLAVGEETGKLQEVLNRVAAFFNREVDNLVANLVTLIEPVVMVMLGIGVGVMVSAILLPLYQLSSAV</sequence>
<feature type="transmembrane region" description="Helical" evidence="8">
    <location>
        <begin position="374"/>
        <end position="395"/>
    </location>
</feature>
<keyword evidence="7 8" id="KW-0472">Membrane</keyword>
<name>A0A928TWA7_UNCKA</name>
<gene>
    <name evidence="10" type="ORF">HS096_04295</name>
</gene>
<organism evidence="10 11">
    <name type="scientific">candidate division WWE3 bacterium</name>
    <dbReference type="NCBI Taxonomy" id="2053526"/>
    <lineage>
        <taxon>Bacteria</taxon>
        <taxon>Katanobacteria</taxon>
    </lineage>
</organism>
<dbReference type="Gene3D" id="1.20.81.30">
    <property type="entry name" value="Type II secretion system (T2SS), domain F"/>
    <property type="match status" value="2"/>
</dbReference>
<dbReference type="InterPro" id="IPR018076">
    <property type="entry name" value="T2SS_GspF_dom"/>
</dbReference>
<comment type="similarity">
    <text evidence="2">Belongs to the GSP F family.</text>
</comment>
<dbReference type="InterPro" id="IPR042094">
    <property type="entry name" value="T2SS_GspF_sf"/>
</dbReference>
<dbReference type="PANTHER" id="PTHR30012">
    <property type="entry name" value="GENERAL SECRETION PATHWAY PROTEIN"/>
    <property type="match status" value="1"/>
</dbReference>
<evidence type="ECO:0000256" key="2">
    <source>
        <dbReference type="ARBA" id="ARBA00005745"/>
    </source>
</evidence>